<sequence>MNVEFQSWIESITERPSLEAINIGLFQSQDSFTAYLIGSNVYDPNNDDWACEEDFIPLNKYLVLNVDLTEWHSVQQLIVKSVQKIINSGQQTILNCAPNVTVGFDDGELEKVK</sequence>
<evidence type="ECO:0000313" key="2">
    <source>
        <dbReference type="Proteomes" id="UP000321419"/>
    </source>
</evidence>
<comment type="caution">
    <text evidence="1">The sequence shown here is derived from an EMBL/GenBank/DDBJ whole genome shotgun (WGS) entry which is preliminary data.</text>
</comment>
<organism evidence="1 2">
    <name type="scientific">Pseudoalteromonas espejiana</name>
    <dbReference type="NCBI Taxonomy" id="28107"/>
    <lineage>
        <taxon>Bacteria</taxon>
        <taxon>Pseudomonadati</taxon>
        <taxon>Pseudomonadota</taxon>
        <taxon>Gammaproteobacteria</taxon>
        <taxon>Alteromonadales</taxon>
        <taxon>Pseudoalteromonadaceae</taxon>
        <taxon>Pseudoalteromonas</taxon>
    </lineage>
</organism>
<proteinExistence type="predicted"/>
<dbReference type="OrthoDB" id="8913322at2"/>
<dbReference type="Proteomes" id="UP000321419">
    <property type="component" value="Unassembled WGS sequence"/>
</dbReference>
<evidence type="ECO:0000313" key="1">
    <source>
        <dbReference type="EMBL" id="GEK53906.1"/>
    </source>
</evidence>
<reference evidence="1 2" key="1">
    <citation type="submission" date="2019-07" db="EMBL/GenBank/DDBJ databases">
        <title>Whole genome shotgun sequence of Pseudoalteromonas espejiana NBRC 102222.</title>
        <authorList>
            <person name="Hosoyama A."/>
            <person name="Uohara A."/>
            <person name="Ohji S."/>
            <person name="Ichikawa N."/>
        </authorList>
    </citation>
    <scope>NUCLEOTIDE SEQUENCE [LARGE SCALE GENOMIC DNA]</scope>
    <source>
        <strain evidence="1 2">NBRC 102222</strain>
    </source>
</reference>
<protein>
    <submittedName>
        <fullName evidence="1">Uncharacterized protein</fullName>
    </submittedName>
</protein>
<dbReference type="AlphaFoldDB" id="A0A510XSA2"/>
<name>A0A510XSA2_9GAMM</name>
<gene>
    <name evidence="1" type="ORF">PES01_07510</name>
</gene>
<keyword evidence="2" id="KW-1185">Reference proteome</keyword>
<accession>A0A510XSA2</accession>
<dbReference type="RefSeq" id="WP_089347910.1">
    <property type="nucleotide sequence ID" value="NZ_BJUM01000006.1"/>
</dbReference>
<dbReference type="EMBL" id="BJUM01000006">
    <property type="protein sequence ID" value="GEK53906.1"/>
    <property type="molecule type" value="Genomic_DNA"/>
</dbReference>